<evidence type="ECO:0000313" key="2">
    <source>
        <dbReference type="EMBL" id="MET4633167.1"/>
    </source>
</evidence>
<name>A0ABV2QVW8_9HYPH</name>
<dbReference type="PROSITE" id="PS51708">
    <property type="entry name" value="CHAD"/>
    <property type="match status" value="1"/>
</dbReference>
<keyword evidence="3" id="KW-1185">Reference proteome</keyword>
<proteinExistence type="predicted"/>
<dbReference type="RefSeq" id="WP_354549312.1">
    <property type="nucleotide sequence ID" value="NZ_JBEPSM010000001.1"/>
</dbReference>
<gene>
    <name evidence="2" type="ORF">ABIE08_001080</name>
</gene>
<dbReference type="Pfam" id="PF05235">
    <property type="entry name" value="CHAD"/>
    <property type="match status" value="1"/>
</dbReference>
<dbReference type="EMBL" id="JBEPSM010000001">
    <property type="protein sequence ID" value="MET4633167.1"/>
    <property type="molecule type" value="Genomic_DNA"/>
</dbReference>
<sequence length="311" mass="34558">MSDRKNACHAAALASPLTSRLTVDEAIAILLAQRQTETVAALRAALDRPMPEAIQPLHAALQALSTTLALCARLSGTGAFDDLLRNGHTLIEALDDARRWDALVVETLASHIDALAGVADVAALGDAAAAARLESHRRVRALLDGPLPQRVLLGLAFLVSQPRWRGDEGAISKRLAAKFRVRTRREIARLDKRLQDRGKAIRRLAEDVQQELRGDVRHLAAVMDLVGPLWPRPPRFRRYRQHLHALHSTLDGLHEARMTQQGLDRIAEQDPSPVVQRAVGAIGGWSVRDRANRLSKLDKLWREYRAAKRFW</sequence>
<comment type="caution">
    <text evidence="2">The sequence shown here is derived from an EMBL/GenBank/DDBJ whole genome shotgun (WGS) entry which is preliminary data.</text>
</comment>
<feature type="domain" description="CHAD" evidence="1">
    <location>
        <begin position="20"/>
        <end position="309"/>
    </location>
</feature>
<dbReference type="Gene3D" id="1.40.20.10">
    <property type="entry name" value="CHAD domain"/>
    <property type="match status" value="1"/>
</dbReference>
<organism evidence="2 3">
    <name type="scientific">Kaistia defluvii</name>
    <dbReference type="NCBI Taxonomy" id="410841"/>
    <lineage>
        <taxon>Bacteria</taxon>
        <taxon>Pseudomonadati</taxon>
        <taxon>Pseudomonadota</taxon>
        <taxon>Alphaproteobacteria</taxon>
        <taxon>Hyphomicrobiales</taxon>
        <taxon>Kaistiaceae</taxon>
        <taxon>Kaistia</taxon>
    </lineage>
</organism>
<dbReference type="InterPro" id="IPR007899">
    <property type="entry name" value="CHAD_dom"/>
</dbReference>
<dbReference type="InterPro" id="IPR038186">
    <property type="entry name" value="CHAD_dom_sf"/>
</dbReference>
<evidence type="ECO:0000313" key="3">
    <source>
        <dbReference type="Proteomes" id="UP001549321"/>
    </source>
</evidence>
<dbReference type="Proteomes" id="UP001549321">
    <property type="component" value="Unassembled WGS sequence"/>
</dbReference>
<dbReference type="SMART" id="SM00880">
    <property type="entry name" value="CHAD"/>
    <property type="match status" value="1"/>
</dbReference>
<reference evidence="2 3" key="1">
    <citation type="submission" date="2024-06" db="EMBL/GenBank/DDBJ databases">
        <title>Sorghum-associated microbial communities from plants grown in Nebraska, USA.</title>
        <authorList>
            <person name="Schachtman D."/>
        </authorList>
    </citation>
    <scope>NUCLEOTIDE SEQUENCE [LARGE SCALE GENOMIC DNA]</scope>
    <source>
        <strain evidence="2 3">3207</strain>
    </source>
</reference>
<protein>
    <recommendedName>
        <fullName evidence="1">CHAD domain-containing protein</fullName>
    </recommendedName>
</protein>
<accession>A0ABV2QVW8</accession>
<evidence type="ECO:0000259" key="1">
    <source>
        <dbReference type="PROSITE" id="PS51708"/>
    </source>
</evidence>